<sequence length="527" mass="55023">MPAQTPPPWPPSPMWETDSDPELDDPTLILAAANHSRLRRRPAVAVRSQDTADTTEPRSTPTPLFCGTEIEATDAWWDAHSPASVPFLPIPLSGTPARPRKRPRRSNGCGARVHADVRPVRTGGRWLGGRDGVVGTVVVPLETRYFDSADAAALGLRGGGPGCGCTVDGVGCAICGNPLGTVTTPCRTHRTPLASTRRSTKSEIHYTFLPTAVSPPISTQQTVRARPRSPSPLRSPDVESPGDQPPPLIAASPIPEDEQELGEVASQMRARMRYRARARLAWSTAPGTIPPGPSASIIPTDASSRTDDAPLGSSSSSLSLPAATMDTWLVPLPYIGPAPYVGPGPAPTAAASIPIQPSPASETTPTPAPVEPSTSVPRLRRTATSRADLGVGLHRDRPASSSSASSSSWTWVSGAGTTMNFNSIPRRTTPSFPSVSEQEAWLAAGSSGSGATSEVGTTRRRRASVPYLREPLAWGEDGMVEPMDVDSEAQGQGETSAGGLVHPVTVDAGGGSVHVVDGEAGQGAVER</sequence>
<protein>
    <submittedName>
        <fullName evidence="2">Uncharacterized protein</fullName>
    </submittedName>
</protein>
<reference evidence="2" key="1">
    <citation type="submission" date="2023-03" db="EMBL/GenBank/DDBJ databases">
        <title>Massive genome expansion in bonnet fungi (Mycena s.s.) driven by repeated elements and novel gene families across ecological guilds.</title>
        <authorList>
            <consortium name="Lawrence Berkeley National Laboratory"/>
            <person name="Harder C.B."/>
            <person name="Miyauchi S."/>
            <person name="Viragh M."/>
            <person name="Kuo A."/>
            <person name="Thoen E."/>
            <person name="Andreopoulos B."/>
            <person name="Lu D."/>
            <person name="Skrede I."/>
            <person name="Drula E."/>
            <person name="Henrissat B."/>
            <person name="Morin E."/>
            <person name="Kohler A."/>
            <person name="Barry K."/>
            <person name="LaButti K."/>
            <person name="Morin E."/>
            <person name="Salamov A."/>
            <person name="Lipzen A."/>
            <person name="Mereny Z."/>
            <person name="Hegedus B."/>
            <person name="Baldrian P."/>
            <person name="Stursova M."/>
            <person name="Weitz H."/>
            <person name="Taylor A."/>
            <person name="Grigoriev I.V."/>
            <person name="Nagy L.G."/>
            <person name="Martin F."/>
            <person name="Kauserud H."/>
        </authorList>
    </citation>
    <scope>NUCLEOTIDE SEQUENCE</scope>
    <source>
        <strain evidence="2">9284</strain>
    </source>
</reference>
<evidence type="ECO:0000313" key="3">
    <source>
        <dbReference type="Proteomes" id="UP001221142"/>
    </source>
</evidence>
<organism evidence="2 3">
    <name type="scientific">Roridomyces roridus</name>
    <dbReference type="NCBI Taxonomy" id="1738132"/>
    <lineage>
        <taxon>Eukaryota</taxon>
        <taxon>Fungi</taxon>
        <taxon>Dikarya</taxon>
        <taxon>Basidiomycota</taxon>
        <taxon>Agaricomycotina</taxon>
        <taxon>Agaricomycetes</taxon>
        <taxon>Agaricomycetidae</taxon>
        <taxon>Agaricales</taxon>
        <taxon>Marasmiineae</taxon>
        <taxon>Mycenaceae</taxon>
        <taxon>Roridomyces</taxon>
    </lineage>
</organism>
<gene>
    <name evidence="2" type="ORF">FB45DRAFT_937142</name>
</gene>
<feature type="compositionally biased region" description="Pro residues" evidence="1">
    <location>
        <begin position="1"/>
        <end position="13"/>
    </location>
</feature>
<evidence type="ECO:0000256" key="1">
    <source>
        <dbReference type="SAM" id="MobiDB-lite"/>
    </source>
</evidence>
<feature type="region of interest" description="Disordered" evidence="1">
    <location>
        <begin position="210"/>
        <end position="260"/>
    </location>
</feature>
<dbReference type="Proteomes" id="UP001221142">
    <property type="component" value="Unassembled WGS sequence"/>
</dbReference>
<comment type="caution">
    <text evidence="2">The sequence shown here is derived from an EMBL/GenBank/DDBJ whole genome shotgun (WGS) entry which is preliminary data.</text>
</comment>
<dbReference type="AlphaFoldDB" id="A0AAD7FBW0"/>
<feature type="region of interest" description="Disordered" evidence="1">
    <location>
        <begin position="90"/>
        <end position="111"/>
    </location>
</feature>
<feature type="region of interest" description="Disordered" evidence="1">
    <location>
        <begin position="40"/>
        <end position="64"/>
    </location>
</feature>
<feature type="region of interest" description="Disordered" evidence="1">
    <location>
        <begin position="443"/>
        <end position="462"/>
    </location>
</feature>
<feature type="compositionally biased region" description="Low complexity" evidence="1">
    <location>
        <begin position="347"/>
        <end position="377"/>
    </location>
</feature>
<evidence type="ECO:0000313" key="2">
    <source>
        <dbReference type="EMBL" id="KAJ7614517.1"/>
    </source>
</evidence>
<feature type="compositionally biased region" description="Polar residues" evidence="1">
    <location>
        <begin position="48"/>
        <end position="62"/>
    </location>
</feature>
<keyword evidence="3" id="KW-1185">Reference proteome</keyword>
<feature type="compositionally biased region" description="Low complexity" evidence="1">
    <location>
        <begin position="399"/>
        <end position="408"/>
    </location>
</feature>
<feature type="region of interest" description="Disordered" evidence="1">
    <location>
        <begin position="1"/>
        <end position="25"/>
    </location>
</feature>
<accession>A0AAD7FBW0</accession>
<name>A0AAD7FBW0_9AGAR</name>
<proteinExistence type="predicted"/>
<feature type="region of interest" description="Disordered" evidence="1">
    <location>
        <begin position="486"/>
        <end position="527"/>
    </location>
</feature>
<feature type="region of interest" description="Disordered" evidence="1">
    <location>
        <begin position="347"/>
        <end position="411"/>
    </location>
</feature>
<feature type="region of interest" description="Disordered" evidence="1">
    <location>
        <begin position="284"/>
        <end position="317"/>
    </location>
</feature>
<dbReference type="EMBL" id="JARKIF010000026">
    <property type="protein sequence ID" value="KAJ7614517.1"/>
    <property type="molecule type" value="Genomic_DNA"/>
</dbReference>